<accession>A0A6J0LIT4</accession>
<feature type="compositionally biased region" description="Low complexity" evidence="2">
    <location>
        <begin position="99"/>
        <end position="110"/>
    </location>
</feature>
<feature type="compositionally biased region" description="Low complexity" evidence="2">
    <location>
        <begin position="76"/>
        <end position="88"/>
    </location>
</feature>
<keyword evidence="1" id="KW-0175">Coiled coil</keyword>
<feature type="compositionally biased region" description="Polar residues" evidence="2">
    <location>
        <begin position="111"/>
        <end position="140"/>
    </location>
</feature>
<dbReference type="Proteomes" id="UP000504610">
    <property type="component" value="Chromosome 4"/>
</dbReference>
<dbReference type="AlphaFoldDB" id="A0A6J0LIT4"/>
<feature type="region of interest" description="Disordered" evidence="2">
    <location>
        <begin position="1"/>
        <end position="147"/>
    </location>
</feature>
<evidence type="ECO:0000313" key="4">
    <source>
        <dbReference type="RefSeq" id="XP_018459917.1"/>
    </source>
</evidence>
<feature type="coiled-coil region" evidence="1">
    <location>
        <begin position="436"/>
        <end position="481"/>
    </location>
</feature>
<dbReference type="OrthoDB" id="1112515at2759"/>
<feature type="region of interest" description="Disordered" evidence="2">
    <location>
        <begin position="371"/>
        <end position="394"/>
    </location>
</feature>
<reference evidence="3" key="1">
    <citation type="journal article" date="2019" name="Database">
        <title>The radish genome database (RadishGD): an integrated information resource for radish genomics.</title>
        <authorList>
            <person name="Yu H.J."/>
            <person name="Baek S."/>
            <person name="Lee Y.J."/>
            <person name="Cho A."/>
            <person name="Mun J.H."/>
        </authorList>
    </citation>
    <scope>NUCLEOTIDE SEQUENCE [LARGE SCALE GENOMIC DNA]</scope>
    <source>
        <strain evidence="3">cv. WK10039</strain>
    </source>
</reference>
<feature type="compositionally biased region" description="Pro residues" evidence="2">
    <location>
        <begin position="32"/>
        <end position="53"/>
    </location>
</feature>
<proteinExistence type="predicted"/>
<gene>
    <name evidence="4" type="primary">LOC108830845</name>
</gene>
<organism evidence="3 4">
    <name type="scientific">Raphanus sativus</name>
    <name type="common">Radish</name>
    <name type="synonym">Raphanus raphanistrum var. sativus</name>
    <dbReference type="NCBI Taxonomy" id="3726"/>
    <lineage>
        <taxon>Eukaryota</taxon>
        <taxon>Viridiplantae</taxon>
        <taxon>Streptophyta</taxon>
        <taxon>Embryophyta</taxon>
        <taxon>Tracheophyta</taxon>
        <taxon>Spermatophyta</taxon>
        <taxon>Magnoliopsida</taxon>
        <taxon>eudicotyledons</taxon>
        <taxon>Gunneridae</taxon>
        <taxon>Pentapetalae</taxon>
        <taxon>rosids</taxon>
        <taxon>malvids</taxon>
        <taxon>Brassicales</taxon>
        <taxon>Brassicaceae</taxon>
        <taxon>Brassiceae</taxon>
        <taxon>Raphanus</taxon>
    </lineage>
</organism>
<name>A0A6J0LIT4_RAPSA</name>
<dbReference type="RefSeq" id="XP_018459917.1">
    <property type="nucleotide sequence ID" value="XM_018604415.2"/>
</dbReference>
<sequence length="520" mass="58482">MSGRKKQKKTVTSSAKTPSPLPSQYEFVPRTQAPPPIRNRQPPPSVSDYPPPAQLFQDSTVQPRRASTPSPQPRGSQTSQTRVSQTSQPRVSQTSQPRVSQTSQHVSQTSLPRGSQASATREPHSPQSQSTPEAQNSETAEGSEDEEFMHVEPTLSEDQMDVVNALLSQPGRERLTTLSPYLEPGTTWFGQDKGKLTRKITKIFKNKFNGPYYSWTVVPRGRQERWFVEFAKTHTWSPTLTGLVQKKFEKIGQLRLKGIVSTCRTTRKRPNWIKKTLWRKMCAFWDTDKAKEKSLTASVARMSDRNGLGPHKHNSGQKSFKQIEQELVEELGRPVTLSEVFIKTHTKKDGTFVDMKAQEVAEVYRRNKQSRLEDLEAENADPSESSSQAPELSIDEDNEIFLLSTFTDKRGKHYGIGSLKSTLVNGKRKYSASSSILDLQTQLDEAHRKIEEQAAQNAIALRKIEEQAAQNANNLRIIEEQAAQNAEQGAQLKELSVMNKFMIATNPQYVEFVAANKSGD</sequence>
<evidence type="ECO:0000256" key="2">
    <source>
        <dbReference type="SAM" id="MobiDB-lite"/>
    </source>
</evidence>
<reference evidence="4" key="2">
    <citation type="submission" date="2025-08" db="UniProtKB">
        <authorList>
            <consortium name="RefSeq"/>
        </authorList>
    </citation>
    <scope>IDENTIFICATION</scope>
    <source>
        <tissue evidence="4">Leaf</tissue>
    </source>
</reference>
<dbReference type="KEGG" id="rsz:108830845"/>
<dbReference type="Pfam" id="PF03004">
    <property type="entry name" value="Transposase_24"/>
    <property type="match status" value="1"/>
</dbReference>
<evidence type="ECO:0000313" key="3">
    <source>
        <dbReference type="Proteomes" id="UP000504610"/>
    </source>
</evidence>
<feature type="compositionally biased region" description="Polar residues" evidence="2">
    <location>
        <begin position="89"/>
        <end position="98"/>
    </location>
</feature>
<feature type="compositionally biased region" description="Polar residues" evidence="2">
    <location>
        <begin position="56"/>
        <end position="75"/>
    </location>
</feature>
<protein>
    <submittedName>
        <fullName evidence="4">Uncharacterized protein LOC108830845</fullName>
    </submittedName>
</protein>
<evidence type="ECO:0000256" key="1">
    <source>
        <dbReference type="SAM" id="Coils"/>
    </source>
</evidence>
<dbReference type="InterPro" id="IPR004252">
    <property type="entry name" value="Probable_transposase_24"/>
</dbReference>
<dbReference type="GeneID" id="108830845"/>
<keyword evidence="3" id="KW-1185">Reference proteome</keyword>